<reference evidence="4 5" key="1">
    <citation type="submission" date="2024-04" db="EMBL/GenBank/DDBJ databases">
        <authorList>
            <consortium name="Genoscope - CEA"/>
            <person name="William W."/>
        </authorList>
    </citation>
    <scope>NUCLEOTIDE SEQUENCE [LARGE SCALE GENOMIC DNA]</scope>
</reference>
<keyword evidence="1" id="KW-1133">Transmembrane helix</keyword>
<dbReference type="InterPro" id="IPR036465">
    <property type="entry name" value="vWFA_dom_sf"/>
</dbReference>
<dbReference type="PANTHER" id="PTHR10579">
    <property type="entry name" value="CALCIUM-ACTIVATED CHLORIDE CHANNEL REGULATOR"/>
    <property type="match status" value="1"/>
</dbReference>
<dbReference type="InterPro" id="IPR051266">
    <property type="entry name" value="CLCR"/>
</dbReference>
<feature type="domain" description="VWFA" evidence="3">
    <location>
        <begin position="309"/>
        <end position="481"/>
    </location>
</feature>
<dbReference type="InterPro" id="IPR002035">
    <property type="entry name" value="VWF_A"/>
</dbReference>
<evidence type="ECO:0000259" key="3">
    <source>
        <dbReference type="PROSITE" id="PS50234"/>
    </source>
</evidence>
<dbReference type="Pfam" id="PF00092">
    <property type="entry name" value="VWA"/>
    <property type="match status" value="1"/>
</dbReference>
<dbReference type="PANTHER" id="PTHR10579:SF177">
    <property type="entry name" value="CALCIUM-ACTIVATED CHLORIDE CHANNEL REGULATOR 4-LIKE PROTEIN"/>
    <property type="match status" value="1"/>
</dbReference>
<gene>
    <name evidence="4" type="ORF">GSLYS_00006149001</name>
</gene>
<comment type="caution">
    <text evidence="4">The sequence shown here is derived from an EMBL/GenBank/DDBJ whole genome shotgun (WGS) entry which is preliminary data.</text>
</comment>
<keyword evidence="1" id="KW-0812">Transmembrane</keyword>
<feature type="signal peptide" evidence="2">
    <location>
        <begin position="1"/>
        <end position="18"/>
    </location>
</feature>
<dbReference type="SUPFAM" id="SSF53300">
    <property type="entry name" value="vWA-like"/>
    <property type="match status" value="1"/>
</dbReference>
<organism evidence="4 5">
    <name type="scientific">Lymnaea stagnalis</name>
    <name type="common">Great pond snail</name>
    <name type="synonym">Helix stagnalis</name>
    <dbReference type="NCBI Taxonomy" id="6523"/>
    <lineage>
        <taxon>Eukaryota</taxon>
        <taxon>Metazoa</taxon>
        <taxon>Spiralia</taxon>
        <taxon>Lophotrochozoa</taxon>
        <taxon>Mollusca</taxon>
        <taxon>Gastropoda</taxon>
        <taxon>Heterobranchia</taxon>
        <taxon>Euthyneura</taxon>
        <taxon>Panpulmonata</taxon>
        <taxon>Hygrophila</taxon>
        <taxon>Lymnaeoidea</taxon>
        <taxon>Lymnaeidae</taxon>
        <taxon>Lymnaea</taxon>
    </lineage>
</organism>
<keyword evidence="1" id="KW-0472">Membrane</keyword>
<keyword evidence="2" id="KW-0732">Signal</keyword>
<protein>
    <recommendedName>
        <fullName evidence="3">VWFA domain-containing protein</fullName>
    </recommendedName>
</protein>
<dbReference type="Proteomes" id="UP001497497">
    <property type="component" value="Unassembled WGS sequence"/>
</dbReference>
<evidence type="ECO:0000313" key="4">
    <source>
        <dbReference type="EMBL" id="CAL1532070.1"/>
    </source>
</evidence>
<dbReference type="Pfam" id="PF08434">
    <property type="entry name" value="CLCA"/>
    <property type="match status" value="1"/>
</dbReference>
<dbReference type="AlphaFoldDB" id="A0AAV2HDU9"/>
<dbReference type="CDD" id="cd00198">
    <property type="entry name" value="vWFA"/>
    <property type="match status" value="1"/>
</dbReference>
<dbReference type="InterPro" id="IPR013642">
    <property type="entry name" value="CLCA_N"/>
</dbReference>
<sequence length="982" mass="108870">MWVKCFLLATVFFTLALAKVRLINNGYEGVIIAINPDIRENHAILRRLEAFLTATSATLFKATRNQLYFREFIIVVPETWKPRQRYENALDVELDRAQIIIDRSNPAYGDAPYVKQYAECGSPGLYIHLTPGYLLDDAVVQKWGKPEKTIVHEWAHLRWGLFDEYPIDAQDDAFYRYAGLWQPTRCSTEVEGSILNEYTSKRCEFDFYTGKPEKNCRFFPRMAANKAASSLMFMQYLDSIVEFCDDPATAPRHLKHNYLAPNRQNRLCNYKSAWEVMKKHEDFAKPKKRLPDGTDTRPRFRYVQAHPRKRVLVLDTSGSMTGASLSVLKQAASNYILSCIETGSKLGIVQFNTNASTLSNLMEVKSERDRFNLIDALPMQAEGKTSIGAGLKKGVEVLTKYGEAPGGSIILITDGKENEGPYLRDLRPALMRRGIVVHALAYGQRAEQSIAALSQETGGKTFFYSGSQNSTALIDGLAATVATENSFVHNANVPQSIMTVAGLVKKNDTFSGTFYVDSTIGKETSLTFSYSAYIEVKVQGPSEVYIAEKFPESFRYDTSSKVLKVLIPGDSEAGMWAYHVSTNGTQSSVTVNIQSKSRVPGMDVLQINSWIPQQGEIQFNTTQKFGIYAEVLKGKAPVLDAKVVASIERPQSTPVDLDLYDNGVGADIIKGDGVYAASILPRDLLGDGRYNIKVKVLGIEGKTSVVVAATGTSSRSLDVQGSGQQLSTQTEPVDNFQRVTSAGEFRLRGYPGSGAGQEVFRDEMAPSRITDLKVISYNFDNFTAVIQWTAVGDDMERGTAFRYNIHVSEEFHQLLTDRKSTSLILNEHVIKGHLDAPGPSGTTEELVILLNATSLKDNLTIFMGVHAVDRAGNEGELSNVVSLSPAHETSVPRVPVSDSWSTNTYLAIILPLALVCVALLLAGVTLLVSRARRSKSESFEQAELSTTHSVHSLDIDHMNYMFDGEYRKRLPEDIDTWSRGSI</sequence>
<name>A0AAV2HDU9_LYMST</name>
<proteinExistence type="predicted"/>
<feature type="chain" id="PRO_5043718685" description="VWFA domain-containing protein" evidence="2">
    <location>
        <begin position="19"/>
        <end position="982"/>
    </location>
</feature>
<keyword evidence="5" id="KW-1185">Reference proteome</keyword>
<evidence type="ECO:0000256" key="1">
    <source>
        <dbReference type="SAM" id="Phobius"/>
    </source>
</evidence>
<evidence type="ECO:0000313" key="5">
    <source>
        <dbReference type="Proteomes" id="UP001497497"/>
    </source>
</evidence>
<feature type="transmembrane region" description="Helical" evidence="1">
    <location>
        <begin position="905"/>
        <end position="928"/>
    </location>
</feature>
<accession>A0AAV2HDU9</accession>
<dbReference type="SMART" id="SM00327">
    <property type="entry name" value="VWA"/>
    <property type="match status" value="1"/>
</dbReference>
<dbReference type="Gene3D" id="3.40.50.410">
    <property type="entry name" value="von Willebrand factor, type A domain"/>
    <property type="match status" value="1"/>
</dbReference>
<dbReference type="PROSITE" id="PS50234">
    <property type="entry name" value="VWFA"/>
    <property type="match status" value="1"/>
</dbReference>
<dbReference type="InterPro" id="IPR013783">
    <property type="entry name" value="Ig-like_fold"/>
</dbReference>
<evidence type="ECO:0000256" key="2">
    <source>
        <dbReference type="SAM" id="SignalP"/>
    </source>
</evidence>
<dbReference type="Gene3D" id="2.60.40.10">
    <property type="entry name" value="Immunoglobulins"/>
    <property type="match status" value="1"/>
</dbReference>
<dbReference type="EMBL" id="CAXITT010000105">
    <property type="protein sequence ID" value="CAL1532070.1"/>
    <property type="molecule type" value="Genomic_DNA"/>
</dbReference>